<dbReference type="InterPro" id="IPR020846">
    <property type="entry name" value="MFS_dom"/>
</dbReference>
<comment type="caution">
    <text evidence="10">The sequence shown here is derived from an EMBL/GenBank/DDBJ whole genome shotgun (WGS) entry which is preliminary data.</text>
</comment>
<evidence type="ECO:0000256" key="3">
    <source>
        <dbReference type="ARBA" id="ARBA00022448"/>
    </source>
</evidence>
<evidence type="ECO:0000259" key="9">
    <source>
        <dbReference type="PROSITE" id="PS50850"/>
    </source>
</evidence>
<reference evidence="10 11" key="1">
    <citation type="submission" date="2015-11" db="EMBL/GenBank/DDBJ databases">
        <title>Expanding the genomic diversity of Burkholderia species for the development of highly accurate diagnostics.</title>
        <authorList>
            <person name="Sahl J."/>
            <person name="Keim P."/>
            <person name="Wagner D."/>
        </authorList>
    </citation>
    <scope>NUCLEOTIDE SEQUENCE [LARGE SCALE GENOMIC DNA]</scope>
    <source>
        <strain evidence="10 11">MSMB782WGS</strain>
    </source>
</reference>
<feature type="transmembrane region" description="Helical" evidence="8">
    <location>
        <begin position="368"/>
        <end position="389"/>
    </location>
</feature>
<feature type="transmembrane region" description="Helical" evidence="8">
    <location>
        <begin position="162"/>
        <end position="180"/>
    </location>
</feature>
<feature type="transmembrane region" description="Helical" evidence="8">
    <location>
        <begin position="135"/>
        <end position="156"/>
    </location>
</feature>
<comment type="subcellular location">
    <subcellularLocation>
        <location evidence="8">Cell inner membrane</location>
        <topology evidence="8">Multi-pass membrane protein</topology>
    </subcellularLocation>
    <subcellularLocation>
        <location evidence="1">Cell membrane</location>
        <topology evidence="1">Multi-pass membrane protein</topology>
    </subcellularLocation>
</comment>
<keyword evidence="8" id="KW-0997">Cell inner membrane</keyword>
<evidence type="ECO:0000256" key="8">
    <source>
        <dbReference type="RuleBase" id="RU365088"/>
    </source>
</evidence>
<dbReference type="GO" id="GO:0042910">
    <property type="term" value="F:xenobiotic transmembrane transporter activity"/>
    <property type="evidence" value="ECO:0007669"/>
    <property type="project" value="InterPro"/>
</dbReference>
<dbReference type="InterPro" id="IPR005829">
    <property type="entry name" value="Sugar_transporter_CS"/>
</dbReference>
<dbReference type="PANTHER" id="PTHR43124:SF3">
    <property type="entry name" value="CHLORAMPHENICOL EFFLUX PUMP RV0191"/>
    <property type="match status" value="1"/>
</dbReference>
<keyword evidence="4" id="KW-1003">Cell membrane</keyword>
<evidence type="ECO:0000256" key="1">
    <source>
        <dbReference type="ARBA" id="ARBA00004651"/>
    </source>
</evidence>
<feature type="transmembrane region" description="Helical" evidence="8">
    <location>
        <begin position="247"/>
        <end position="265"/>
    </location>
</feature>
<feature type="transmembrane region" description="Helical" evidence="8">
    <location>
        <begin position="44"/>
        <end position="65"/>
    </location>
</feature>
<keyword evidence="7 8" id="KW-0472">Membrane</keyword>
<dbReference type="NCBIfam" id="TIGR00710">
    <property type="entry name" value="efflux_Bcr_CflA"/>
    <property type="match status" value="1"/>
</dbReference>
<evidence type="ECO:0000256" key="5">
    <source>
        <dbReference type="ARBA" id="ARBA00022692"/>
    </source>
</evidence>
<dbReference type="PANTHER" id="PTHR43124">
    <property type="entry name" value="PURINE EFFLUX PUMP PBUE"/>
    <property type="match status" value="1"/>
</dbReference>
<dbReference type="PROSITE" id="PS00216">
    <property type="entry name" value="SUGAR_TRANSPORT_1"/>
    <property type="match status" value="1"/>
</dbReference>
<dbReference type="InterPro" id="IPR011701">
    <property type="entry name" value="MFS"/>
</dbReference>
<sequence length="399" mass="40661">MPTTPESSPPKLATLILLCAVSVLPVSLFLPSLPNIARTFATDYALVSLSLAGYAAVAATLELIMGPLSDRFGRRPIVLAGLAVFVVGSVGCALATDIRIFLACRVLQAGITSGYPISMAVIRDTAGKARAASRIGYAAMAAAIAPMLGPMVGGALDEACGWRASFWFLAVAGTALFAWCGRDLRETNLNPSDTLRRQVRAYPALLRARGFWAYASCMAFSTGTFYAFLAGAPLAAKAAFGIPPATIGFYMGSVTAGFMFGSFLSGRYAGRYSSATIIVTGRIIACAGPLIGLALYFCGVRHVFALFGPCVLVGVGNGLSNPCAHAGVLSVRPDLAGSASGLAGAMTIAGGAALSSVTGAVLTDGNAAGASLGMMLASSSLALLAAAYARSLDARDGPR</sequence>
<dbReference type="SUPFAM" id="SSF103473">
    <property type="entry name" value="MFS general substrate transporter"/>
    <property type="match status" value="1"/>
</dbReference>
<evidence type="ECO:0000256" key="7">
    <source>
        <dbReference type="ARBA" id="ARBA00023136"/>
    </source>
</evidence>
<feature type="transmembrane region" description="Helical" evidence="8">
    <location>
        <begin position="277"/>
        <end position="297"/>
    </location>
</feature>
<organism evidence="10 11">
    <name type="scientific">Burkholderia ubonensis</name>
    <dbReference type="NCBI Taxonomy" id="101571"/>
    <lineage>
        <taxon>Bacteria</taxon>
        <taxon>Pseudomonadati</taxon>
        <taxon>Pseudomonadota</taxon>
        <taxon>Betaproteobacteria</taxon>
        <taxon>Burkholderiales</taxon>
        <taxon>Burkholderiaceae</taxon>
        <taxon>Burkholderia</taxon>
        <taxon>Burkholderia cepacia complex</taxon>
    </lineage>
</organism>
<feature type="transmembrane region" description="Helical" evidence="8">
    <location>
        <begin position="12"/>
        <end position="32"/>
    </location>
</feature>
<dbReference type="GO" id="GO:1990961">
    <property type="term" value="P:xenobiotic detoxification by transmembrane export across the plasma membrane"/>
    <property type="evidence" value="ECO:0007669"/>
    <property type="project" value="InterPro"/>
</dbReference>
<feature type="domain" description="Major facilitator superfamily (MFS) profile" evidence="9">
    <location>
        <begin position="11"/>
        <end position="397"/>
    </location>
</feature>
<accession>A0A108C9A6</accession>
<evidence type="ECO:0000256" key="4">
    <source>
        <dbReference type="ARBA" id="ARBA00022475"/>
    </source>
</evidence>
<protein>
    <recommendedName>
        <fullName evidence="8">Bcr/CflA family efflux transporter</fullName>
    </recommendedName>
</protein>
<feature type="transmembrane region" description="Helical" evidence="8">
    <location>
        <begin position="77"/>
        <end position="100"/>
    </location>
</feature>
<dbReference type="AlphaFoldDB" id="A0A108C9A6"/>
<dbReference type="CDD" id="cd17320">
    <property type="entry name" value="MFS_MdfA_MDR_like"/>
    <property type="match status" value="1"/>
</dbReference>
<dbReference type="Gene3D" id="1.20.1720.10">
    <property type="entry name" value="Multidrug resistance protein D"/>
    <property type="match status" value="1"/>
</dbReference>
<dbReference type="EMBL" id="LPLU01000106">
    <property type="protein sequence ID" value="KWK70545.1"/>
    <property type="molecule type" value="Genomic_DNA"/>
</dbReference>
<evidence type="ECO:0000313" key="11">
    <source>
        <dbReference type="Proteomes" id="UP000065504"/>
    </source>
</evidence>
<dbReference type="InterPro" id="IPR036259">
    <property type="entry name" value="MFS_trans_sf"/>
</dbReference>
<dbReference type="Pfam" id="PF07690">
    <property type="entry name" value="MFS_1"/>
    <property type="match status" value="1"/>
</dbReference>
<feature type="transmembrane region" description="Helical" evidence="8">
    <location>
        <begin position="341"/>
        <end position="362"/>
    </location>
</feature>
<gene>
    <name evidence="10" type="ORF">WM16_21425</name>
</gene>
<dbReference type="GO" id="GO:0005886">
    <property type="term" value="C:plasma membrane"/>
    <property type="evidence" value="ECO:0007669"/>
    <property type="project" value="UniProtKB-SubCell"/>
</dbReference>
<evidence type="ECO:0000256" key="6">
    <source>
        <dbReference type="ARBA" id="ARBA00022989"/>
    </source>
</evidence>
<name>A0A108C9A6_9BURK</name>
<dbReference type="InterPro" id="IPR050189">
    <property type="entry name" value="MFS_Efflux_Transporters"/>
</dbReference>
<keyword evidence="6 8" id="KW-1133">Transmembrane helix</keyword>
<comment type="similarity">
    <text evidence="2 8">Belongs to the major facilitator superfamily. Bcr/CmlA family.</text>
</comment>
<evidence type="ECO:0000256" key="2">
    <source>
        <dbReference type="ARBA" id="ARBA00006236"/>
    </source>
</evidence>
<evidence type="ECO:0000313" key="10">
    <source>
        <dbReference type="EMBL" id="KWK70545.1"/>
    </source>
</evidence>
<proteinExistence type="inferred from homology"/>
<feature type="transmembrane region" description="Helical" evidence="8">
    <location>
        <begin position="211"/>
        <end position="235"/>
    </location>
</feature>
<keyword evidence="3 8" id="KW-0813">Transport</keyword>
<feature type="transmembrane region" description="Helical" evidence="8">
    <location>
        <begin position="303"/>
        <end position="320"/>
    </location>
</feature>
<dbReference type="PROSITE" id="PS50850">
    <property type="entry name" value="MFS"/>
    <property type="match status" value="1"/>
</dbReference>
<dbReference type="Proteomes" id="UP000065504">
    <property type="component" value="Unassembled WGS sequence"/>
</dbReference>
<keyword evidence="5 8" id="KW-0812">Transmembrane</keyword>
<dbReference type="RefSeq" id="WP_060236509.1">
    <property type="nucleotide sequence ID" value="NZ_LPLU01000106.1"/>
</dbReference>
<dbReference type="InterPro" id="IPR004812">
    <property type="entry name" value="Efflux_drug-R_Bcr/CmlA"/>
</dbReference>
<comment type="caution">
    <text evidence="8">Lacks conserved residue(s) required for the propagation of feature annotation.</text>
</comment>